<dbReference type="Pfam" id="PF11913">
    <property type="entry name" value="DUF3431"/>
    <property type="match status" value="1"/>
</dbReference>
<dbReference type="AlphaFoldDB" id="A0A6A5T138"/>
<dbReference type="EMBL" id="ML976006">
    <property type="protein sequence ID" value="KAF1945918.1"/>
    <property type="molecule type" value="Genomic_DNA"/>
</dbReference>
<dbReference type="OrthoDB" id="426718at2759"/>
<dbReference type="InterPro" id="IPR021838">
    <property type="entry name" value="DUF3431"/>
</dbReference>
<sequence length="346" mass="39836">MPRLVTARNAVIFINILVLTALFVHLKNELWGGNVPAAGTTGLAHLPDEIFDDHQTDAASHTLNDKPLKANWGIKARRTAVVVASQHSENAMWLHKYFPQWEKNIYSVDDPNAALTVPKNKGRESMVYLTYIIDHYESLADNVLFIHPNRYQWHNDNYDYDGLVMLRSFQLDYLVKEKYVNMRCAWNLGCPNEIKPFDNEGEHREAVHAGGDYKKAFQMLFPGTEVPREVGVSCCAQFAATKEKIRERKKEDYIRYRDWLLETKLGDDISGRIMEYSWHMIFGKPAVHCPRAEDCYCNVFGLCNLTCNDQGSCEGQYILPPFSSLPKGWPYIGWDKEPRERAIPEE</sequence>
<reference evidence="2" key="1">
    <citation type="journal article" date="2020" name="Stud. Mycol.">
        <title>101 Dothideomycetes genomes: a test case for predicting lifestyles and emergence of pathogens.</title>
        <authorList>
            <person name="Haridas S."/>
            <person name="Albert R."/>
            <person name="Binder M."/>
            <person name="Bloem J."/>
            <person name="Labutti K."/>
            <person name="Salamov A."/>
            <person name="Andreopoulos B."/>
            <person name="Baker S."/>
            <person name="Barry K."/>
            <person name="Bills G."/>
            <person name="Bluhm B."/>
            <person name="Cannon C."/>
            <person name="Castanera R."/>
            <person name="Culley D."/>
            <person name="Daum C."/>
            <person name="Ezra D."/>
            <person name="Gonzalez J."/>
            <person name="Henrissat B."/>
            <person name="Kuo A."/>
            <person name="Liang C."/>
            <person name="Lipzen A."/>
            <person name="Lutzoni F."/>
            <person name="Magnuson J."/>
            <person name="Mondo S."/>
            <person name="Nolan M."/>
            <person name="Ohm R."/>
            <person name="Pangilinan J."/>
            <person name="Park H.-J."/>
            <person name="Ramirez L."/>
            <person name="Alfaro M."/>
            <person name="Sun H."/>
            <person name="Tritt A."/>
            <person name="Yoshinaga Y."/>
            <person name="Zwiers L.-H."/>
            <person name="Turgeon B."/>
            <person name="Goodwin S."/>
            <person name="Spatafora J."/>
            <person name="Crous P."/>
            <person name="Grigoriev I."/>
        </authorList>
    </citation>
    <scope>NUCLEOTIDE SEQUENCE</scope>
    <source>
        <strain evidence="2">CBS 161.51</strain>
    </source>
</reference>
<keyword evidence="1" id="KW-0812">Transmembrane</keyword>
<protein>
    <submittedName>
        <fullName evidence="2">Uncharacterized protein</fullName>
    </submittedName>
</protein>
<dbReference type="Proteomes" id="UP000800038">
    <property type="component" value="Unassembled WGS sequence"/>
</dbReference>
<keyword evidence="1" id="KW-1133">Transmembrane helix</keyword>
<organism evidence="2 3">
    <name type="scientific">Clathrospora elynae</name>
    <dbReference type="NCBI Taxonomy" id="706981"/>
    <lineage>
        <taxon>Eukaryota</taxon>
        <taxon>Fungi</taxon>
        <taxon>Dikarya</taxon>
        <taxon>Ascomycota</taxon>
        <taxon>Pezizomycotina</taxon>
        <taxon>Dothideomycetes</taxon>
        <taxon>Pleosporomycetidae</taxon>
        <taxon>Pleosporales</taxon>
        <taxon>Diademaceae</taxon>
        <taxon>Clathrospora</taxon>
    </lineage>
</organism>
<accession>A0A6A5T138</accession>
<dbReference type="PANTHER" id="PTHR37490">
    <property type="entry name" value="EXPRESSED PROTEIN"/>
    <property type="match status" value="1"/>
</dbReference>
<evidence type="ECO:0000313" key="3">
    <source>
        <dbReference type="Proteomes" id="UP000800038"/>
    </source>
</evidence>
<evidence type="ECO:0000313" key="2">
    <source>
        <dbReference type="EMBL" id="KAF1945918.1"/>
    </source>
</evidence>
<gene>
    <name evidence="2" type="ORF">EJ02DRAFT_337380</name>
</gene>
<keyword evidence="1" id="KW-0472">Membrane</keyword>
<feature type="transmembrane region" description="Helical" evidence="1">
    <location>
        <begin position="7"/>
        <end position="26"/>
    </location>
</feature>
<keyword evidence="3" id="KW-1185">Reference proteome</keyword>
<proteinExistence type="predicted"/>
<evidence type="ECO:0000256" key="1">
    <source>
        <dbReference type="SAM" id="Phobius"/>
    </source>
</evidence>
<name>A0A6A5T138_9PLEO</name>
<dbReference type="PANTHER" id="PTHR37490:SF3">
    <property type="entry name" value="DUF3431 DOMAIN CONTAINING PROTEIN"/>
    <property type="match status" value="1"/>
</dbReference>